<evidence type="ECO:0000313" key="3">
    <source>
        <dbReference type="Proteomes" id="UP000076154"/>
    </source>
</evidence>
<evidence type="ECO:0000313" key="2">
    <source>
        <dbReference type="EMBL" id="RDB24401.1"/>
    </source>
</evidence>
<dbReference type="AlphaFoldDB" id="A0A369JQ67"/>
<proteinExistence type="predicted"/>
<dbReference type="InParanoid" id="A0A369JQ67"/>
<name>A0A369JQ67_HYPMA</name>
<reference evidence="2" key="1">
    <citation type="submission" date="2018-04" db="EMBL/GenBank/DDBJ databases">
        <title>Whole genome sequencing of Hypsizygus marmoreus.</title>
        <authorList>
            <person name="Choi I.-G."/>
            <person name="Min B."/>
            <person name="Kim J.-G."/>
            <person name="Kim S."/>
            <person name="Oh Y.-L."/>
            <person name="Kong W.-S."/>
            <person name="Park H."/>
            <person name="Jeong J."/>
            <person name="Song E.-S."/>
        </authorList>
    </citation>
    <scope>NUCLEOTIDE SEQUENCE [LARGE SCALE GENOMIC DNA]</scope>
    <source>
        <strain evidence="2">51987-8</strain>
    </source>
</reference>
<feature type="region of interest" description="Disordered" evidence="1">
    <location>
        <begin position="143"/>
        <end position="174"/>
    </location>
</feature>
<keyword evidence="3" id="KW-1185">Reference proteome</keyword>
<gene>
    <name evidence="2" type="ORF">Hypma_008377</name>
</gene>
<dbReference type="EMBL" id="LUEZ02000044">
    <property type="protein sequence ID" value="RDB24401.1"/>
    <property type="molecule type" value="Genomic_DNA"/>
</dbReference>
<evidence type="ECO:0000256" key="1">
    <source>
        <dbReference type="SAM" id="MobiDB-lite"/>
    </source>
</evidence>
<organism evidence="2 3">
    <name type="scientific">Hypsizygus marmoreus</name>
    <name type="common">White beech mushroom</name>
    <name type="synonym">Agaricus marmoreus</name>
    <dbReference type="NCBI Taxonomy" id="39966"/>
    <lineage>
        <taxon>Eukaryota</taxon>
        <taxon>Fungi</taxon>
        <taxon>Dikarya</taxon>
        <taxon>Basidiomycota</taxon>
        <taxon>Agaricomycotina</taxon>
        <taxon>Agaricomycetes</taxon>
        <taxon>Agaricomycetidae</taxon>
        <taxon>Agaricales</taxon>
        <taxon>Tricholomatineae</taxon>
        <taxon>Lyophyllaceae</taxon>
        <taxon>Hypsizygus</taxon>
    </lineage>
</organism>
<accession>A0A369JQ67</accession>
<dbReference type="Proteomes" id="UP000076154">
    <property type="component" value="Unassembled WGS sequence"/>
</dbReference>
<sequence length="196" mass="21713">MLVANGISGDLGSLEEMKISVRSILFLSNLSRGVLYMSRFRLPPSCVVAHLPLFWSIALPSISPPFILSFSVFPPSLPYSPSLFLLAHTSIPPYPHIALPPPSSLPPLASAPLSALTEHTNPLHPVELPHNVPRLRTHAPHAGSYIRPQDQQPPLPRLPRRKLLGPPSSPHPHWQLHYTYDHEPSRRRHACPAQDA</sequence>
<comment type="caution">
    <text evidence="2">The sequence shown here is derived from an EMBL/GenBank/DDBJ whole genome shotgun (WGS) entry which is preliminary data.</text>
</comment>
<protein>
    <submittedName>
        <fullName evidence="2">Uncharacterized protein</fullName>
    </submittedName>
</protein>